<keyword evidence="3" id="KW-0805">Transcription regulation</keyword>
<dbReference type="InterPro" id="IPR036388">
    <property type="entry name" value="WH-like_DNA-bd_sf"/>
</dbReference>
<evidence type="ECO:0000256" key="5">
    <source>
        <dbReference type="ARBA" id="ARBA00023163"/>
    </source>
</evidence>
<evidence type="ECO:0000256" key="6">
    <source>
        <dbReference type="PROSITE-ProRule" id="PRU01091"/>
    </source>
</evidence>
<accession>A0A918TUD7</accession>
<dbReference type="SUPFAM" id="SSF48452">
    <property type="entry name" value="TPR-like"/>
    <property type="match status" value="1"/>
</dbReference>
<reference evidence="8" key="2">
    <citation type="submission" date="2020-09" db="EMBL/GenBank/DDBJ databases">
        <authorList>
            <person name="Sun Q."/>
            <person name="Ohkuma M."/>
        </authorList>
    </citation>
    <scope>NUCLEOTIDE SEQUENCE</scope>
    <source>
        <strain evidence="8">JCM 4633</strain>
    </source>
</reference>
<evidence type="ECO:0000313" key="9">
    <source>
        <dbReference type="Proteomes" id="UP000646244"/>
    </source>
</evidence>
<dbReference type="SMART" id="SM00862">
    <property type="entry name" value="Trans_reg_C"/>
    <property type="match status" value="1"/>
</dbReference>
<dbReference type="GO" id="GO:0000160">
    <property type="term" value="P:phosphorelay signal transduction system"/>
    <property type="evidence" value="ECO:0007669"/>
    <property type="project" value="UniProtKB-KW"/>
</dbReference>
<evidence type="ECO:0000256" key="2">
    <source>
        <dbReference type="ARBA" id="ARBA00023012"/>
    </source>
</evidence>
<dbReference type="CDD" id="cd00383">
    <property type="entry name" value="trans_reg_C"/>
    <property type="match status" value="1"/>
</dbReference>
<sequence length="615" mass="66685">MEFRILGPMEALVAGVPVPLTGAKTRTVLAAFLLSRGRVVSDERLSEFLWGWQPPVTMAAQLYTHISRLRKSLGPGLRITRRSRGYHMDLRSVVLDVDTFRRLAEQGHRELTNGRYGAASATLSAALTLWRGSPLSEVTTFLADAELPHLEEGRLAALEHRTEAELALGRHARVLPELTRLVADHPEREALRGQLMTALYRCDRQADALRVYEQGRHVLKRELGIDPGISLRRIHRDVLTGGLPGPPGPETVTLAAPEVRPAPARDPGRDARRARSPWARLVPAMLPLDAPDFTGREEQLAQVLGELRGVVPARRGAVLTGRAGMGKSALAVHAAYACRDEFPDGQLYIDLRGEDGRPKGPAHALACFLRALLPGRHELPATLDERAQLYRSRLAGSRMLIVLDNAADDRQTRPLLPGGGDCRTIVTSRRPLTTLEGMRVVRLGPLGPAESLRLLSAMSGRSRVEAEPEAAARVVELCDGLPLALRVCTARLTAYPQRRLAHVADRLAPEPGRLDELRMGSLDARAGLRDMLEGLGPAAADALGVLARGGTAGWSGPGAARLLGCTQERAERLLEELAEAMLVEVVAAGAGPAYRIPSLVRLFAREQPHAGRLSG</sequence>
<dbReference type="InterPro" id="IPR027417">
    <property type="entry name" value="P-loop_NTPase"/>
</dbReference>
<dbReference type="SMART" id="SM01043">
    <property type="entry name" value="BTAD"/>
    <property type="match status" value="1"/>
</dbReference>
<dbReference type="Pfam" id="PF00486">
    <property type="entry name" value="Trans_reg_C"/>
    <property type="match status" value="1"/>
</dbReference>
<dbReference type="InterPro" id="IPR051677">
    <property type="entry name" value="AfsR-DnrI-RedD_regulator"/>
</dbReference>
<dbReference type="AlphaFoldDB" id="A0A918TUD7"/>
<dbReference type="GO" id="GO:0003677">
    <property type="term" value="F:DNA binding"/>
    <property type="evidence" value="ECO:0007669"/>
    <property type="project" value="UniProtKB-UniRule"/>
</dbReference>
<dbReference type="Gene3D" id="3.40.50.300">
    <property type="entry name" value="P-loop containing nucleotide triphosphate hydrolases"/>
    <property type="match status" value="1"/>
</dbReference>
<organism evidence="8 9">
    <name type="scientific">Streptomyces cinnamoneus</name>
    <name type="common">Streptoverticillium cinnamoneum</name>
    <dbReference type="NCBI Taxonomy" id="53446"/>
    <lineage>
        <taxon>Bacteria</taxon>
        <taxon>Bacillati</taxon>
        <taxon>Actinomycetota</taxon>
        <taxon>Actinomycetes</taxon>
        <taxon>Kitasatosporales</taxon>
        <taxon>Streptomycetaceae</taxon>
        <taxon>Streptomyces</taxon>
        <taxon>Streptomyces cinnamoneus group</taxon>
    </lineage>
</organism>
<feature type="domain" description="OmpR/PhoB-type" evidence="7">
    <location>
        <begin position="1"/>
        <end position="90"/>
    </location>
</feature>
<comment type="caution">
    <text evidence="8">The sequence shown here is derived from an EMBL/GenBank/DDBJ whole genome shotgun (WGS) entry which is preliminary data.</text>
</comment>
<gene>
    <name evidence="8" type="ORF">GCM10010507_45390</name>
</gene>
<proteinExistence type="inferred from homology"/>
<reference evidence="8" key="1">
    <citation type="journal article" date="2014" name="Int. J. Syst. Evol. Microbiol.">
        <title>Complete genome sequence of Corynebacterium casei LMG S-19264T (=DSM 44701T), isolated from a smear-ripened cheese.</title>
        <authorList>
            <consortium name="US DOE Joint Genome Institute (JGI-PGF)"/>
            <person name="Walter F."/>
            <person name="Albersmeier A."/>
            <person name="Kalinowski J."/>
            <person name="Ruckert C."/>
        </authorList>
    </citation>
    <scope>NUCLEOTIDE SEQUENCE</scope>
    <source>
        <strain evidence="8">JCM 4633</strain>
    </source>
</reference>
<evidence type="ECO:0000256" key="1">
    <source>
        <dbReference type="ARBA" id="ARBA00005820"/>
    </source>
</evidence>
<dbReference type="Gene3D" id="1.10.8.430">
    <property type="entry name" value="Helical domain of apoptotic protease-activating factors"/>
    <property type="match status" value="1"/>
</dbReference>
<dbReference type="Proteomes" id="UP000646244">
    <property type="component" value="Unassembled WGS sequence"/>
</dbReference>
<dbReference type="InterPro" id="IPR001867">
    <property type="entry name" value="OmpR/PhoB-type_DNA-bd"/>
</dbReference>
<dbReference type="InterPro" id="IPR042197">
    <property type="entry name" value="Apaf_helical"/>
</dbReference>
<dbReference type="InterPro" id="IPR011990">
    <property type="entry name" value="TPR-like_helical_dom_sf"/>
</dbReference>
<dbReference type="InterPro" id="IPR016032">
    <property type="entry name" value="Sig_transdc_resp-reg_C-effctor"/>
</dbReference>
<evidence type="ECO:0000313" key="8">
    <source>
        <dbReference type="EMBL" id="GHC63079.1"/>
    </source>
</evidence>
<dbReference type="SUPFAM" id="SSF46894">
    <property type="entry name" value="C-terminal effector domain of the bipartite response regulators"/>
    <property type="match status" value="1"/>
</dbReference>
<evidence type="ECO:0000256" key="4">
    <source>
        <dbReference type="ARBA" id="ARBA00023125"/>
    </source>
</evidence>
<dbReference type="GO" id="GO:0043531">
    <property type="term" value="F:ADP binding"/>
    <property type="evidence" value="ECO:0007669"/>
    <property type="project" value="InterPro"/>
</dbReference>
<dbReference type="CDD" id="cd15831">
    <property type="entry name" value="BTAD"/>
    <property type="match status" value="1"/>
</dbReference>
<dbReference type="PROSITE" id="PS51755">
    <property type="entry name" value="OMPR_PHOB"/>
    <property type="match status" value="1"/>
</dbReference>
<feature type="DNA-binding region" description="OmpR/PhoB-type" evidence="6">
    <location>
        <begin position="1"/>
        <end position="90"/>
    </location>
</feature>
<dbReference type="SUPFAM" id="SSF52540">
    <property type="entry name" value="P-loop containing nucleoside triphosphate hydrolases"/>
    <property type="match status" value="1"/>
</dbReference>
<dbReference type="PRINTS" id="PR00364">
    <property type="entry name" value="DISEASERSIST"/>
</dbReference>
<dbReference type="PANTHER" id="PTHR35807:SF1">
    <property type="entry name" value="TRANSCRIPTIONAL REGULATOR REDD"/>
    <property type="match status" value="1"/>
</dbReference>
<comment type="similarity">
    <text evidence="1">Belongs to the AfsR/DnrI/RedD regulatory family.</text>
</comment>
<keyword evidence="4 6" id="KW-0238">DNA-binding</keyword>
<dbReference type="Gene3D" id="1.10.10.10">
    <property type="entry name" value="Winged helix-like DNA-binding domain superfamily/Winged helix DNA-binding domain"/>
    <property type="match status" value="1"/>
</dbReference>
<dbReference type="Pfam" id="PF03704">
    <property type="entry name" value="BTAD"/>
    <property type="match status" value="1"/>
</dbReference>
<keyword evidence="2" id="KW-0902">Two-component regulatory system</keyword>
<evidence type="ECO:0000259" key="7">
    <source>
        <dbReference type="PROSITE" id="PS51755"/>
    </source>
</evidence>
<dbReference type="InterPro" id="IPR005158">
    <property type="entry name" value="BTAD"/>
</dbReference>
<dbReference type="EMBL" id="BMVB01000017">
    <property type="protein sequence ID" value="GHC63079.1"/>
    <property type="molecule type" value="Genomic_DNA"/>
</dbReference>
<evidence type="ECO:0000256" key="3">
    <source>
        <dbReference type="ARBA" id="ARBA00023015"/>
    </source>
</evidence>
<dbReference type="GO" id="GO:0006355">
    <property type="term" value="P:regulation of DNA-templated transcription"/>
    <property type="evidence" value="ECO:0007669"/>
    <property type="project" value="InterPro"/>
</dbReference>
<dbReference type="PANTHER" id="PTHR35807">
    <property type="entry name" value="TRANSCRIPTIONAL REGULATOR REDD-RELATED"/>
    <property type="match status" value="1"/>
</dbReference>
<name>A0A918TUD7_STRCJ</name>
<protein>
    <recommendedName>
        <fullName evidence="7">OmpR/PhoB-type domain-containing protein</fullName>
    </recommendedName>
</protein>
<dbReference type="Gene3D" id="1.25.40.10">
    <property type="entry name" value="Tetratricopeptide repeat domain"/>
    <property type="match status" value="1"/>
</dbReference>
<keyword evidence="5" id="KW-0804">Transcription</keyword>